<feature type="transmembrane region" description="Helical" evidence="10">
    <location>
        <begin position="41"/>
        <end position="63"/>
    </location>
</feature>
<keyword evidence="9 10" id="KW-0807">Transducer</keyword>
<feature type="transmembrane region" description="Helical" evidence="10">
    <location>
        <begin position="75"/>
        <end position="93"/>
    </location>
</feature>
<keyword evidence="7 10" id="KW-0472">Membrane</keyword>
<dbReference type="PANTHER" id="PTHR21137:SF35">
    <property type="entry name" value="ODORANT RECEPTOR 19A-RELATED"/>
    <property type="match status" value="1"/>
</dbReference>
<dbReference type="GO" id="GO:0007165">
    <property type="term" value="P:signal transduction"/>
    <property type="evidence" value="ECO:0007669"/>
    <property type="project" value="UniProtKB-KW"/>
</dbReference>
<evidence type="ECO:0000256" key="10">
    <source>
        <dbReference type="RuleBase" id="RU351113"/>
    </source>
</evidence>
<evidence type="ECO:0000256" key="2">
    <source>
        <dbReference type="ARBA" id="ARBA00022475"/>
    </source>
</evidence>
<dbReference type="GO" id="GO:0005886">
    <property type="term" value="C:plasma membrane"/>
    <property type="evidence" value="ECO:0007669"/>
    <property type="project" value="UniProtKB-SubCell"/>
</dbReference>
<evidence type="ECO:0000256" key="9">
    <source>
        <dbReference type="ARBA" id="ARBA00023224"/>
    </source>
</evidence>
<protein>
    <recommendedName>
        <fullName evidence="10">Odorant receptor</fullName>
    </recommendedName>
</protein>
<evidence type="ECO:0000313" key="11">
    <source>
        <dbReference type="EnsemblMetazoa" id="XP_014254257.1"/>
    </source>
</evidence>
<dbReference type="GO" id="GO:0004984">
    <property type="term" value="F:olfactory receptor activity"/>
    <property type="evidence" value="ECO:0007669"/>
    <property type="project" value="InterPro"/>
</dbReference>
<dbReference type="SMR" id="A0A8I6RXG6"/>
<keyword evidence="8 10" id="KW-0675">Receptor</keyword>
<gene>
    <name evidence="11" type="primary">106669355</name>
</gene>
<evidence type="ECO:0000256" key="8">
    <source>
        <dbReference type="ARBA" id="ARBA00023170"/>
    </source>
</evidence>
<evidence type="ECO:0000256" key="7">
    <source>
        <dbReference type="ARBA" id="ARBA00023136"/>
    </source>
</evidence>
<name>A0A8I6RXG6_CIMLE</name>
<keyword evidence="5 10" id="KW-0552">Olfaction</keyword>
<evidence type="ECO:0000256" key="3">
    <source>
        <dbReference type="ARBA" id="ARBA00022606"/>
    </source>
</evidence>
<feature type="transmembrane region" description="Helical" evidence="10">
    <location>
        <begin position="169"/>
        <end position="193"/>
    </location>
</feature>
<evidence type="ECO:0000256" key="6">
    <source>
        <dbReference type="ARBA" id="ARBA00022989"/>
    </source>
</evidence>
<keyword evidence="6 10" id="KW-1133">Transmembrane helix</keyword>
<comment type="caution">
    <text evidence="10">Lacks conserved residue(s) required for the propagation of feature annotation.</text>
</comment>
<evidence type="ECO:0000256" key="1">
    <source>
        <dbReference type="ARBA" id="ARBA00004651"/>
    </source>
</evidence>
<sequence>MMLTTKEQIVPKCFRVQVICSQLVLMWPINVANIFLKLLVWMYFGIIVVSLALAMVGLLLKVLSSKDLLDRSEAIDILTLVTSALYKLLFFSVKHEKFRWVVMKCSKFEKLLPDGWNSMTSKLSILHSMSAFAIMSFWSLCPILNWLLGVISWESLSLPINSLAPKFDGFMFGLIYLWGCISLLSSAQIYMAADIFCFSSIHMVNGAMETLKLRLEDMRKISAKDDKDGKEPRHEFLKSWINDHIEIMDYIHQVDLMMRSMIVADVLHAIISLSFAMLQSSESQNFLDWVKGSLFIIVCFVHQYLNSHFGQKLIDQQEAIRKSVSEIPWDEGSVPLMKTVLIIANGTLKPVRLSAWRMYFLQYATFVEFVKTMVSWFMVLRQLNDEK</sequence>
<keyword evidence="3 10" id="KW-0716">Sensory transduction</keyword>
<dbReference type="PANTHER" id="PTHR21137">
    <property type="entry name" value="ODORANT RECEPTOR"/>
    <property type="match status" value="1"/>
</dbReference>
<dbReference type="EnsemblMetazoa" id="XM_014398771.2">
    <property type="protein sequence ID" value="XP_014254257.1"/>
    <property type="gene ID" value="LOC106669355"/>
</dbReference>
<dbReference type="Proteomes" id="UP000494040">
    <property type="component" value="Unassembled WGS sequence"/>
</dbReference>
<dbReference type="GO" id="GO:0005549">
    <property type="term" value="F:odorant binding"/>
    <property type="evidence" value="ECO:0007669"/>
    <property type="project" value="InterPro"/>
</dbReference>
<dbReference type="Pfam" id="PF02949">
    <property type="entry name" value="7tm_6"/>
    <property type="match status" value="1"/>
</dbReference>
<comment type="subcellular location">
    <subcellularLocation>
        <location evidence="1 10">Cell membrane</location>
        <topology evidence="1 10">Multi-pass membrane protein</topology>
    </subcellularLocation>
</comment>
<dbReference type="KEGG" id="clec:106669355"/>
<evidence type="ECO:0000256" key="4">
    <source>
        <dbReference type="ARBA" id="ARBA00022692"/>
    </source>
</evidence>
<keyword evidence="2" id="KW-1003">Cell membrane</keyword>
<accession>A0A8I6RXG6</accession>
<feature type="transmembrane region" description="Helical" evidence="10">
    <location>
        <begin position="360"/>
        <end position="380"/>
    </location>
</feature>
<dbReference type="AlphaFoldDB" id="A0A8I6RXG6"/>
<proteinExistence type="inferred from homology"/>
<reference evidence="11" key="1">
    <citation type="submission" date="2022-01" db="UniProtKB">
        <authorList>
            <consortium name="EnsemblMetazoa"/>
        </authorList>
    </citation>
    <scope>IDENTIFICATION</scope>
</reference>
<organism evidence="11 12">
    <name type="scientific">Cimex lectularius</name>
    <name type="common">Bed bug</name>
    <name type="synonym">Acanthia lectularia</name>
    <dbReference type="NCBI Taxonomy" id="79782"/>
    <lineage>
        <taxon>Eukaryota</taxon>
        <taxon>Metazoa</taxon>
        <taxon>Ecdysozoa</taxon>
        <taxon>Arthropoda</taxon>
        <taxon>Hexapoda</taxon>
        <taxon>Insecta</taxon>
        <taxon>Pterygota</taxon>
        <taxon>Neoptera</taxon>
        <taxon>Paraneoptera</taxon>
        <taxon>Hemiptera</taxon>
        <taxon>Heteroptera</taxon>
        <taxon>Panheteroptera</taxon>
        <taxon>Cimicomorpha</taxon>
        <taxon>Cimicidae</taxon>
        <taxon>Cimex</taxon>
    </lineage>
</organism>
<dbReference type="InterPro" id="IPR004117">
    <property type="entry name" value="7tm6_olfct_rcpt"/>
</dbReference>
<feature type="transmembrane region" description="Helical" evidence="10">
    <location>
        <begin position="256"/>
        <end position="277"/>
    </location>
</feature>
<evidence type="ECO:0000256" key="5">
    <source>
        <dbReference type="ARBA" id="ARBA00022725"/>
    </source>
</evidence>
<feature type="transmembrane region" description="Helical" evidence="10">
    <location>
        <begin position="125"/>
        <end position="148"/>
    </location>
</feature>
<comment type="similarity">
    <text evidence="10">Belongs to the insect chemoreceptor superfamily. Heteromeric odorant receptor channel (TC 1.A.69) family.</text>
</comment>
<keyword evidence="12" id="KW-1185">Reference proteome</keyword>
<evidence type="ECO:0000313" key="12">
    <source>
        <dbReference type="Proteomes" id="UP000494040"/>
    </source>
</evidence>
<keyword evidence="4 10" id="KW-0812">Transmembrane</keyword>
<dbReference type="OrthoDB" id="6629856at2759"/>
<dbReference type="OMA" id="ERYLMEC"/>